<organism evidence="1 2">
    <name type="scientific">Streptomyces phaeochromogenes</name>
    <dbReference type="NCBI Taxonomy" id="1923"/>
    <lineage>
        <taxon>Bacteria</taxon>
        <taxon>Bacillati</taxon>
        <taxon>Actinomycetota</taxon>
        <taxon>Actinomycetes</taxon>
        <taxon>Kitasatosporales</taxon>
        <taxon>Streptomycetaceae</taxon>
        <taxon>Streptomyces</taxon>
        <taxon>Streptomyces phaeochromogenes group</taxon>
    </lineage>
</organism>
<proteinExistence type="predicted"/>
<dbReference type="RefSeq" id="WP_326757360.1">
    <property type="nucleotide sequence ID" value="NZ_CP109135.1"/>
</dbReference>
<reference evidence="1 2" key="1">
    <citation type="submission" date="2022-10" db="EMBL/GenBank/DDBJ databases">
        <title>The complete genomes of actinobacterial strains from the NBC collection.</title>
        <authorList>
            <person name="Joergensen T.S."/>
            <person name="Alvarez Arevalo M."/>
            <person name="Sterndorff E.B."/>
            <person name="Faurdal D."/>
            <person name="Vuksanovic O."/>
            <person name="Mourched A.-S."/>
            <person name="Charusanti P."/>
            <person name="Shaw S."/>
            <person name="Blin K."/>
            <person name="Weber T."/>
        </authorList>
    </citation>
    <scope>NUCLEOTIDE SEQUENCE [LARGE SCALE GENOMIC DNA]</scope>
    <source>
        <strain evidence="1 2">NBC 01752</strain>
    </source>
</reference>
<keyword evidence="2" id="KW-1185">Reference proteome</keyword>
<gene>
    <name evidence="1" type="ORF">OHB35_00245</name>
</gene>
<protein>
    <recommendedName>
        <fullName evidence="3">Secreted protein/lipoprotein</fullName>
    </recommendedName>
</protein>
<evidence type="ECO:0008006" key="3">
    <source>
        <dbReference type="Google" id="ProtNLM"/>
    </source>
</evidence>
<accession>A0ABZ1H033</accession>
<dbReference type="EMBL" id="CP109135">
    <property type="protein sequence ID" value="WSD11775.1"/>
    <property type="molecule type" value="Genomic_DNA"/>
</dbReference>
<evidence type="ECO:0000313" key="2">
    <source>
        <dbReference type="Proteomes" id="UP001340816"/>
    </source>
</evidence>
<name>A0ABZ1H033_STRPH</name>
<evidence type="ECO:0000313" key="1">
    <source>
        <dbReference type="EMBL" id="WSD11775.1"/>
    </source>
</evidence>
<dbReference type="Proteomes" id="UP001340816">
    <property type="component" value="Chromosome"/>
</dbReference>
<sequence>MLKAYDDFWAEQVKAYGQADIKGTDLKKYATKEALGRAMGDVLVMKEAGTATKGAPTHETQVTSLALTGKTPEADVRDCLDISGWRTVKKKTGAVQPFPSNQPLRYVTTAKAEKWGNQWMITELTPDGKRTC</sequence>